<dbReference type="InterPro" id="IPR037922">
    <property type="entry name" value="MSL2"/>
</dbReference>
<dbReference type="SUPFAM" id="SSF57850">
    <property type="entry name" value="RING/U-box"/>
    <property type="match status" value="1"/>
</dbReference>
<dbReference type="InterPro" id="IPR032049">
    <property type="entry name" value="Msl2-CXC"/>
</dbReference>
<keyword evidence="1" id="KW-0539">Nucleus</keyword>
<keyword evidence="1" id="KW-0158">Chromosome</keyword>
<reference evidence="3 4" key="1">
    <citation type="submission" date="2023-09" db="EMBL/GenBank/DDBJ databases">
        <title>Nesidiocoris tenuis whole genome shotgun sequence.</title>
        <authorList>
            <person name="Shibata T."/>
            <person name="Shimoda M."/>
            <person name="Kobayashi T."/>
            <person name="Uehara T."/>
        </authorList>
    </citation>
    <scope>NUCLEOTIDE SEQUENCE [LARGE SCALE GENOMIC DNA]</scope>
    <source>
        <strain evidence="3 4">Japan</strain>
    </source>
</reference>
<dbReference type="Pfam" id="PF16682">
    <property type="entry name" value="MSL2-CXC"/>
    <property type="match status" value="1"/>
</dbReference>
<dbReference type="EMBL" id="AP028911">
    <property type="protein sequence ID" value="BES92694.1"/>
    <property type="molecule type" value="Genomic_DNA"/>
</dbReference>
<evidence type="ECO:0000256" key="1">
    <source>
        <dbReference type="PROSITE-ProRule" id="PRU01396"/>
    </source>
</evidence>
<evidence type="ECO:0000259" key="2">
    <source>
        <dbReference type="PROSITE" id="PS52051"/>
    </source>
</evidence>
<dbReference type="PROSITE" id="PS52051">
    <property type="entry name" value="CXC_MSL2"/>
    <property type="match status" value="1"/>
</dbReference>
<evidence type="ECO:0000313" key="4">
    <source>
        <dbReference type="Proteomes" id="UP001307889"/>
    </source>
</evidence>
<organism evidence="3 4">
    <name type="scientific">Nesidiocoris tenuis</name>
    <dbReference type="NCBI Taxonomy" id="355587"/>
    <lineage>
        <taxon>Eukaryota</taxon>
        <taxon>Metazoa</taxon>
        <taxon>Ecdysozoa</taxon>
        <taxon>Arthropoda</taxon>
        <taxon>Hexapoda</taxon>
        <taxon>Insecta</taxon>
        <taxon>Pterygota</taxon>
        <taxon>Neoptera</taxon>
        <taxon>Paraneoptera</taxon>
        <taxon>Hemiptera</taxon>
        <taxon>Heteroptera</taxon>
        <taxon>Panheteroptera</taxon>
        <taxon>Cimicomorpha</taxon>
        <taxon>Miridae</taxon>
        <taxon>Dicyphina</taxon>
        <taxon>Nesidiocoris</taxon>
    </lineage>
</organism>
<dbReference type="PANTHER" id="PTHR16048">
    <property type="entry name" value="MSL2-RELATED"/>
    <property type="match status" value="1"/>
</dbReference>
<sequence length="316" mass="34922">MNPTSLYVSTCRLILQAGGEDSSSWQDIHKLLPSLRQSLSCTVCGHLLMEPYTPTDSNCQHHVCRSCRGGRKKLRPSCGWCKDYSKYIENVQLRTLLQCYKKLCSYVTHTDFYRSLDTEAGSSTVHNSTVENNQALVELLKEGAGFKDEYKNKSNGIILPLKNPLSSLRTASTQTLNFSLVNDKRKRQANGDTTYSIISCSNDNGNRLTIKRTASSKVLNGNSEGDKSTKVNKVRKRSVFMEPQTCKCGVGTNPKGACRGYRCPCYSSDNACNDCYCVGCKNPRGVSQGKVYPGDQAIKELEKANAEAAMMELAAQ</sequence>
<dbReference type="SMART" id="SM01114">
    <property type="entry name" value="CXC"/>
    <property type="match status" value="1"/>
</dbReference>
<keyword evidence="4" id="KW-1185">Reference proteome</keyword>
<dbReference type="InterPro" id="IPR013083">
    <property type="entry name" value="Znf_RING/FYVE/PHD"/>
</dbReference>
<dbReference type="PANTHER" id="PTHR16048:SF3">
    <property type="entry name" value="E3 UBIQUITIN-PROTEIN LIGASE MSL2"/>
    <property type="match status" value="1"/>
</dbReference>
<evidence type="ECO:0000313" key="3">
    <source>
        <dbReference type="EMBL" id="BES92694.1"/>
    </source>
</evidence>
<accession>A0ABN7AKD8</accession>
<dbReference type="InterPro" id="IPR033467">
    <property type="entry name" value="Tesmin/TSO1-like_CXC"/>
</dbReference>
<gene>
    <name evidence="3" type="ORF">NTJ_05503</name>
</gene>
<dbReference type="CDD" id="cd16522">
    <property type="entry name" value="RING-HC_MSL2"/>
    <property type="match status" value="1"/>
</dbReference>
<dbReference type="InterPro" id="IPR032043">
    <property type="entry name" value="Msl2_Znf-RING"/>
</dbReference>
<dbReference type="Gene3D" id="3.30.40.10">
    <property type="entry name" value="Zinc/RING finger domain, C3HC4 (zinc finger)"/>
    <property type="match status" value="1"/>
</dbReference>
<protein>
    <submittedName>
        <fullName evidence="3">CXC</fullName>
    </submittedName>
</protein>
<dbReference type="Proteomes" id="UP001307889">
    <property type="component" value="Chromosome 3"/>
</dbReference>
<comment type="similarity">
    <text evidence="1">Belongs to the MSL2 family.</text>
</comment>
<name>A0ABN7AKD8_9HEMI</name>
<proteinExistence type="inferred from homology"/>
<feature type="domain" description="CXC MSL2-type" evidence="2">
    <location>
        <begin position="241"/>
        <end position="290"/>
    </location>
</feature>
<dbReference type="Pfam" id="PF16685">
    <property type="entry name" value="zf-RING_10"/>
    <property type="match status" value="1"/>
</dbReference>